<sequence>MLEVHIETGLICWKLPFLWAMLMLVTLFLLYQLLVVACQVGSFDCPKGCLCKEYRYNSTDVETARYIGLVLICEPSSSDDDVRQLFNSLPNNTASLTFRSSGLTELTDFCCLSNVEELDLSYNSISDAASYYQYLSVKTLRFQHNRFSVLRKDEFISFPNVVSLWLDENQIEHIDQEAFRLLNLRSLYLRSNRITFVSEAVFRFMPSLERLDLSNNFIFALRSRNFFYCIGLKHLDLSGNDIYDIDEKAFAPLSNLVDLNLADNALTRLPTEALKGFKWRKLIFDGNPLSSLPVDIFNNVQVQSLSMNRLTDLAVVPKEAFRGIKKVRHLTMSHCPSLQYFSLLWIEECSCSIEKIVLTDNRLQLIPHLSRTMENIAQIELHGNQLRCDCMDDQMLRNWSQAILGLSCNDKSSISAGNGNCRTPTLLPTGLTEVTGRVGETASLFCIFIANGTTLNPAWQLPNGSTIYATQTFDRILVSQEQLVLRQLTPKDSGSYKCIYGAPDSSLHRRINLRIEAPDIVLYPLEVSWQSITVAWNGSMASWGRGEFSLRINSTTNDAFFTVPLPSYGHMYTATRLLPSSNYTFCVAYSQAQVDYYTFCVDVQTDEYSPSIRTKFSYGIILLLFSTVCLICIFCVVRFLQRRLFIWEEEKARAKVHQSMSGESFLTSGTSLSSPLGMTYENLKATSGSFDSHTSMLHKCEASTSSSSDQRHIQLQDLDLCTNRARPNISRTGECVTFKPSSEVQF</sequence>
<keyword evidence="5" id="KW-0812">Transmembrane</keyword>
<dbReference type="InterPro" id="IPR001611">
    <property type="entry name" value="Leu-rich_rpt"/>
</dbReference>
<evidence type="ECO:0000256" key="4">
    <source>
        <dbReference type="ARBA" id="ARBA00023157"/>
    </source>
</evidence>
<dbReference type="Proteomes" id="UP000046395">
    <property type="component" value="Unassembled WGS sequence"/>
</dbReference>
<feature type="transmembrane region" description="Helical" evidence="5">
    <location>
        <begin position="12"/>
        <end position="34"/>
    </location>
</feature>
<dbReference type="STRING" id="70415.A0A5S6QTS3"/>
<dbReference type="SUPFAM" id="SSF52058">
    <property type="entry name" value="L domain-like"/>
    <property type="match status" value="1"/>
</dbReference>
<organism evidence="7 8">
    <name type="scientific">Trichuris muris</name>
    <name type="common">Mouse whipworm</name>
    <dbReference type="NCBI Taxonomy" id="70415"/>
    <lineage>
        <taxon>Eukaryota</taxon>
        <taxon>Metazoa</taxon>
        <taxon>Ecdysozoa</taxon>
        <taxon>Nematoda</taxon>
        <taxon>Enoplea</taxon>
        <taxon>Dorylaimia</taxon>
        <taxon>Trichinellida</taxon>
        <taxon>Trichuridae</taxon>
        <taxon>Trichuris</taxon>
    </lineage>
</organism>
<keyword evidence="5" id="KW-0472">Membrane</keyword>
<accession>A0A5S6QTS3</accession>
<dbReference type="InterPro" id="IPR032675">
    <property type="entry name" value="LRR_dom_sf"/>
</dbReference>
<dbReference type="PANTHER" id="PTHR24373:SF275">
    <property type="entry name" value="TIR DOMAIN-CONTAINING PROTEIN"/>
    <property type="match status" value="1"/>
</dbReference>
<dbReference type="PANTHER" id="PTHR24373">
    <property type="entry name" value="SLIT RELATED LEUCINE-RICH REPEAT NEURONAL PROTEIN"/>
    <property type="match status" value="1"/>
</dbReference>
<dbReference type="Gene3D" id="3.80.10.10">
    <property type="entry name" value="Ribonuclease Inhibitor"/>
    <property type="match status" value="2"/>
</dbReference>
<dbReference type="SUPFAM" id="SSF48726">
    <property type="entry name" value="Immunoglobulin"/>
    <property type="match status" value="1"/>
</dbReference>
<protein>
    <submittedName>
        <fullName evidence="8">Ig-like domain-containing protein</fullName>
    </submittedName>
</protein>
<keyword evidence="7" id="KW-1185">Reference proteome</keyword>
<dbReference type="GO" id="GO:0031012">
    <property type="term" value="C:extracellular matrix"/>
    <property type="evidence" value="ECO:0007669"/>
    <property type="project" value="TreeGrafter"/>
</dbReference>
<dbReference type="WBParaSite" id="TMUE_2000010538.1">
    <property type="protein sequence ID" value="TMUE_2000010538.1"/>
    <property type="gene ID" value="WBGene00288602"/>
</dbReference>
<evidence type="ECO:0000256" key="2">
    <source>
        <dbReference type="ARBA" id="ARBA00022729"/>
    </source>
</evidence>
<dbReference type="InterPro" id="IPR003591">
    <property type="entry name" value="Leu-rich_rpt_typical-subtyp"/>
</dbReference>
<evidence type="ECO:0000256" key="1">
    <source>
        <dbReference type="ARBA" id="ARBA00022614"/>
    </source>
</evidence>
<evidence type="ECO:0000256" key="3">
    <source>
        <dbReference type="ARBA" id="ARBA00022737"/>
    </source>
</evidence>
<evidence type="ECO:0000256" key="5">
    <source>
        <dbReference type="SAM" id="Phobius"/>
    </source>
</evidence>
<dbReference type="InterPro" id="IPR013783">
    <property type="entry name" value="Ig-like_fold"/>
</dbReference>
<dbReference type="InterPro" id="IPR036179">
    <property type="entry name" value="Ig-like_dom_sf"/>
</dbReference>
<dbReference type="AlphaFoldDB" id="A0A5S6QTS3"/>
<dbReference type="Gene3D" id="2.60.40.10">
    <property type="entry name" value="Immunoglobulins"/>
    <property type="match status" value="1"/>
</dbReference>
<dbReference type="SMART" id="SM00369">
    <property type="entry name" value="LRR_TYP"/>
    <property type="match status" value="7"/>
</dbReference>
<dbReference type="Pfam" id="PF13516">
    <property type="entry name" value="LRR_6"/>
    <property type="match status" value="1"/>
</dbReference>
<dbReference type="InterPro" id="IPR050328">
    <property type="entry name" value="Dev_Immune_Receptor"/>
</dbReference>
<dbReference type="PROSITE" id="PS51450">
    <property type="entry name" value="LRR"/>
    <property type="match status" value="1"/>
</dbReference>
<keyword evidence="4" id="KW-1015">Disulfide bond</keyword>
<reference evidence="8" key="1">
    <citation type="submission" date="2019-12" db="UniProtKB">
        <authorList>
            <consortium name="WormBaseParasite"/>
        </authorList>
    </citation>
    <scope>IDENTIFICATION</scope>
</reference>
<dbReference type="PROSITE" id="PS50835">
    <property type="entry name" value="IG_LIKE"/>
    <property type="match status" value="1"/>
</dbReference>
<evidence type="ECO:0000313" key="8">
    <source>
        <dbReference type="WBParaSite" id="TMUE_2000010538.1"/>
    </source>
</evidence>
<keyword evidence="1" id="KW-0433">Leucine-rich repeat</keyword>
<dbReference type="Pfam" id="PF13855">
    <property type="entry name" value="LRR_8"/>
    <property type="match status" value="2"/>
</dbReference>
<dbReference type="InterPro" id="IPR003599">
    <property type="entry name" value="Ig_sub"/>
</dbReference>
<keyword evidence="3" id="KW-0677">Repeat</keyword>
<keyword evidence="5" id="KW-1133">Transmembrane helix</keyword>
<dbReference type="GO" id="GO:0005615">
    <property type="term" value="C:extracellular space"/>
    <property type="evidence" value="ECO:0007669"/>
    <property type="project" value="TreeGrafter"/>
</dbReference>
<keyword evidence="2" id="KW-0732">Signal</keyword>
<dbReference type="SMART" id="SM00409">
    <property type="entry name" value="IG"/>
    <property type="match status" value="1"/>
</dbReference>
<name>A0A5S6QTS3_TRIMR</name>
<evidence type="ECO:0000313" key="7">
    <source>
        <dbReference type="Proteomes" id="UP000046395"/>
    </source>
</evidence>
<evidence type="ECO:0000259" key="6">
    <source>
        <dbReference type="PROSITE" id="PS50835"/>
    </source>
</evidence>
<feature type="domain" description="Ig-like" evidence="6">
    <location>
        <begin position="424"/>
        <end position="498"/>
    </location>
</feature>
<dbReference type="InterPro" id="IPR007110">
    <property type="entry name" value="Ig-like_dom"/>
</dbReference>
<feature type="transmembrane region" description="Helical" evidence="5">
    <location>
        <begin position="616"/>
        <end position="640"/>
    </location>
</feature>
<proteinExistence type="predicted"/>